<keyword evidence="2" id="KW-1185">Reference proteome</keyword>
<dbReference type="AlphaFoldDB" id="A0A1I5FKK3"/>
<reference evidence="1 2" key="1">
    <citation type="submission" date="2016-10" db="EMBL/GenBank/DDBJ databases">
        <authorList>
            <person name="de Groot N.N."/>
        </authorList>
    </citation>
    <scope>NUCLEOTIDE SEQUENCE [LARGE SCALE GENOMIC DNA]</scope>
    <source>
        <strain evidence="1 2">DSM 43067</strain>
    </source>
</reference>
<accession>A0A1I5FKK3</accession>
<dbReference type="EMBL" id="FOVH01000004">
    <property type="protein sequence ID" value="SFO24265.1"/>
    <property type="molecule type" value="Genomic_DNA"/>
</dbReference>
<dbReference type="RefSeq" id="WP_021593322.1">
    <property type="nucleotide sequence ID" value="NZ_CP083237.1"/>
</dbReference>
<organism evidence="1 2">
    <name type="scientific">Actinomadura madurae</name>
    <dbReference type="NCBI Taxonomy" id="1993"/>
    <lineage>
        <taxon>Bacteria</taxon>
        <taxon>Bacillati</taxon>
        <taxon>Actinomycetota</taxon>
        <taxon>Actinomycetes</taxon>
        <taxon>Streptosporangiales</taxon>
        <taxon>Thermomonosporaceae</taxon>
        <taxon>Actinomadura</taxon>
    </lineage>
</organism>
<gene>
    <name evidence="1" type="ORF">SAMN04489713_104665</name>
</gene>
<dbReference type="Proteomes" id="UP000183413">
    <property type="component" value="Unassembled WGS sequence"/>
</dbReference>
<dbReference type="GeneID" id="99653654"/>
<dbReference type="InParanoid" id="A0A1I5FKK3"/>
<evidence type="ECO:0000313" key="2">
    <source>
        <dbReference type="Proteomes" id="UP000183413"/>
    </source>
</evidence>
<proteinExistence type="predicted"/>
<dbReference type="STRING" id="1993.SAMN04489713_104665"/>
<protein>
    <submittedName>
        <fullName evidence="1">Uncharacterized protein</fullName>
    </submittedName>
</protein>
<sequence>MTLRFDQTGWEPLQPGAFRNADGDTLALYGFDLPPDLPAPLERLDLLRARIVAKTAESGGGVVELDVITLDGLPAVRQIVKLPLPDRPAGVAYLASFTVPRADRSLVLKLQCLEQGVTGMRDSVAFNHFMTEYGQGRDMQEMMRWWAQHPYTPEVQGGLPRNLSDDPGWDPHFPQHPLSRARRILATLPATIELHPDFKAAPPFNP</sequence>
<dbReference type="eggNOG" id="ENOG5033N0E">
    <property type="taxonomic scope" value="Bacteria"/>
</dbReference>
<evidence type="ECO:0000313" key="1">
    <source>
        <dbReference type="EMBL" id="SFO24265.1"/>
    </source>
</evidence>
<name>A0A1I5FKK3_9ACTN</name>